<evidence type="ECO:0000313" key="2">
    <source>
        <dbReference type="Proteomes" id="UP000317835"/>
    </source>
</evidence>
<keyword evidence="2" id="KW-1185">Reference proteome</keyword>
<dbReference type="Proteomes" id="UP000317835">
    <property type="component" value="Chromosome"/>
</dbReference>
<sequence length="160" mass="17581">MLRKQIIKAHEEAPAPTAGKIDIAAVATVLVTSEAPQHPVDHAFDGSRGPGGTRWVAGEPGEQTLILAFDVPQTIRRVALEVEEPEVARTQELQLALSTDGGKDYREVLRQEYNFSPPGTTFEREEWQVDADAVTHLRLSITPDKGGRPCRATITSLFLR</sequence>
<dbReference type="KEGG" id="tpla:ElP_48570"/>
<name>A0A518H7T8_9BACT</name>
<gene>
    <name evidence="1" type="ORF">ElP_48570</name>
</gene>
<protein>
    <recommendedName>
        <fullName evidence="3">F5/8 type C domain protein</fullName>
    </recommendedName>
</protein>
<proteinExistence type="predicted"/>
<dbReference type="Gene3D" id="2.60.120.260">
    <property type="entry name" value="Galactose-binding domain-like"/>
    <property type="match status" value="1"/>
</dbReference>
<evidence type="ECO:0000313" key="1">
    <source>
        <dbReference type="EMBL" id="QDV36927.1"/>
    </source>
</evidence>
<reference evidence="1 2" key="1">
    <citation type="submission" date="2019-02" db="EMBL/GenBank/DDBJ databases">
        <title>Deep-cultivation of Planctomycetes and their phenomic and genomic characterization uncovers novel biology.</title>
        <authorList>
            <person name="Wiegand S."/>
            <person name="Jogler M."/>
            <person name="Boedeker C."/>
            <person name="Pinto D."/>
            <person name="Vollmers J."/>
            <person name="Rivas-Marin E."/>
            <person name="Kohn T."/>
            <person name="Peeters S.H."/>
            <person name="Heuer A."/>
            <person name="Rast P."/>
            <person name="Oberbeckmann S."/>
            <person name="Bunk B."/>
            <person name="Jeske O."/>
            <person name="Meyerdierks A."/>
            <person name="Storesund J.E."/>
            <person name="Kallscheuer N."/>
            <person name="Luecker S."/>
            <person name="Lage O.M."/>
            <person name="Pohl T."/>
            <person name="Merkel B.J."/>
            <person name="Hornburger P."/>
            <person name="Mueller R.-W."/>
            <person name="Bruemmer F."/>
            <person name="Labrenz M."/>
            <person name="Spormann A.M."/>
            <person name="Op den Camp H."/>
            <person name="Overmann J."/>
            <person name="Amann R."/>
            <person name="Jetten M.S.M."/>
            <person name="Mascher T."/>
            <person name="Medema M.H."/>
            <person name="Devos D.P."/>
            <person name="Kaster A.-K."/>
            <person name="Ovreas L."/>
            <person name="Rohde M."/>
            <person name="Galperin M.Y."/>
            <person name="Jogler C."/>
        </authorList>
    </citation>
    <scope>NUCLEOTIDE SEQUENCE [LARGE SCALE GENOMIC DNA]</scope>
    <source>
        <strain evidence="1 2">ElP</strain>
    </source>
</reference>
<organism evidence="1 2">
    <name type="scientific">Tautonia plasticadhaerens</name>
    <dbReference type="NCBI Taxonomy" id="2527974"/>
    <lineage>
        <taxon>Bacteria</taxon>
        <taxon>Pseudomonadati</taxon>
        <taxon>Planctomycetota</taxon>
        <taxon>Planctomycetia</taxon>
        <taxon>Isosphaerales</taxon>
        <taxon>Isosphaeraceae</taxon>
        <taxon>Tautonia</taxon>
    </lineage>
</organism>
<evidence type="ECO:0008006" key="3">
    <source>
        <dbReference type="Google" id="ProtNLM"/>
    </source>
</evidence>
<dbReference type="AlphaFoldDB" id="A0A518H7T8"/>
<dbReference type="OrthoDB" id="270885at2"/>
<dbReference type="EMBL" id="CP036426">
    <property type="protein sequence ID" value="QDV36927.1"/>
    <property type="molecule type" value="Genomic_DNA"/>
</dbReference>
<dbReference type="RefSeq" id="WP_145273984.1">
    <property type="nucleotide sequence ID" value="NZ_CP036426.1"/>
</dbReference>
<dbReference type="SUPFAM" id="SSF49785">
    <property type="entry name" value="Galactose-binding domain-like"/>
    <property type="match status" value="1"/>
</dbReference>
<accession>A0A518H7T8</accession>
<dbReference type="InterPro" id="IPR008979">
    <property type="entry name" value="Galactose-bd-like_sf"/>
</dbReference>